<keyword evidence="6" id="KW-0472">Membrane</keyword>
<evidence type="ECO:0000256" key="3">
    <source>
        <dbReference type="ARBA" id="ARBA00022536"/>
    </source>
</evidence>
<comment type="subcellular location">
    <subcellularLocation>
        <location evidence="1">Cell membrane</location>
    </subcellularLocation>
</comment>
<keyword evidence="4" id="KW-0732">Signal</keyword>
<sequence length="200" mass="22257">MTNTTSKEFKETADEIVAALDEVYKGQDGYSGSIVLKLLPSASRMLRAPPGIIAVLQIIFKASSEIKEDDVIKELENNTCDNCLLSGATFEPTDLCAENPCDVKTSNCTSQDGAYSCTCLEKHFQTDFSDRMCTACPSGSRFKDNTCVKDELYSDQNNTNSQAQRQNNLYAVKRPQIKLHAQSQGYDNPYYQYDSESDFS</sequence>
<dbReference type="PROSITE" id="PS50024">
    <property type="entry name" value="SEA"/>
    <property type="match status" value="1"/>
</dbReference>
<evidence type="ECO:0000256" key="2">
    <source>
        <dbReference type="ARBA" id="ARBA00022475"/>
    </source>
</evidence>
<evidence type="ECO:0000313" key="10">
    <source>
        <dbReference type="Proteomes" id="UP000695023"/>
    </source>
</evidence>
<dbReference type="PANTHER" id="PTHR24037:SF10">
    <property type="entry name" value="MUCIN-13"/>
    <property type="match status" value="1"/>
</dbReference>
<gene>
    <name evidence="11" type="primary">LOC102206264</name>
</gene>
<keyword evidence="8" id="KW-0325">Glycoprotein</keyword>
<dbReference type="GO" id="GO:0005886">
    <property type="term" value="C:plasma membrane"/>
    <property type="evidence" value="ECO:0007669"/>
    <property type="project" value="UniProtKB-SubCell"/>
</dbReference>
<evidence type="ECO:0000259" key="9">
    <source>
        <dbReference type="PROSITE" id="PS50024"/>
    </source>
</evidence>
<keyword evidence="2" id="KW-1003">Cell membrane</keyword>
<dbReference type="InterPro" id="IPR000082">
    <property type="entry name" value="SEA_dom"/>
</dbReference>
<evidence type="ECO:0000256" key="5">
    <source>
        <dbReference type="ARBA" id="ARBA00022737"/>
    </source>
</evidence>
<feature type="domain" description="SEA" evidence="9">
    <location>
        <begin position="1"/>
        <end position="102"/>
    </location>
</feature>
<proteinExistence type="predicted"/>
<evidence type="ECO:0000256" key="6">
    <source>
        <dbReference type="ARBA" id="ARBA00023136"/>
    </source>
</evidence>
<dbReference type="InterPro" id="IPR036364">
    <property type="entry name" value="SEA_dom_sf"/>
</dbReference>
<name>A0A9Y6MC45_9CICH</name>
<evidence type="ECO:0000256" key="8">
    <source>
        <dbReference type="ARBA" id="ARBA00023180"/>
    </source>
</evidence>
<organism evidence="10 11">
    <name type="scientific">Pundamilia nyererei</name>
    <dbReference type="NCBI Taxonomy" id="303518"/>
    <lineage>
        <taxon>Eukaryota</taxon>
        <taxon>Metazoa</taxon>
        <taxon>Chordata</taxon>
        <taxon>Craniata</taxon>
        <taxon>Vertebrata</taxon>
        <taxon>Euteleostomi</taxon>
        <taxon>Actinopterygii</taxon>
        <taxon>Neopterygii</taxon>
        <taxon>Teleostei</taxon>
        <taxon>Neoteleostei</taxon>
        <taxon>Acanthomorphata</taxon>
        <taxon>Ovalentaria</taxon>
        <taxon>Cichlomorphae</taxon>
        <taxon>Cichliformes</taxon>
        <taxon>Cichlidae</taxon>
        <taxon>African cichlids</taxon>
        <taxon>Pseudocrenilabrinae</taxon>
        <taxon>Haplochromini</taxon>
        <taxon>Pundamilia</taxon>
    </lineage>
</organism>
<keyword evidence="10" id="KW-1185">Reference proteome</keyword>
<keyword evidence="3" id="KW-0245">EGF-like domain</keyword>
<dbReference type="SUPFAM" id="SSF82671">
    <property type="entry name" value="SEA domain"/>
    <property type="match status" value="1"/>
</dbReference>
<evidence type="ECO:0000256" key="1">
    <source>
        <dbReference type="ARBA" id="ARBA00004236"/>
    </source>
</evidence>
<dbReference type="AlphaFoldDB" id="A0A9Y6MC45"/>
<keyword evidence="5" id="KW-0677">Repeat</keyword>
<reference evidence="11" key="1">
    <citation type="submission" date="2025-08" db="UniProtKB">
        <authorList>
            <consortium name="RefSeq"/>
        </authorList>
    </citation>
    <scope>IDENTIFICATION</scope>
</reference>
<accession>A0A9Y6MC45</accession>
<evidence type="ECO:0000256" key="7">
    <source>
        <dbReference type="ARBA" id="ARBA00023157"/>
    </source>
</evidence>
<dbReference type="RefSeq" id="XP_013771483.1">
    <property type="nucleotide sequence ID" value="XM_013916029.1"/>
</dbReference>
<protein>
    <submittedName>
        <fullName evidence="11">Uncharacterized protein LOC102206264</fullName>
    </submittedName>
</protein>
<dbReference type="PANTHER" id="PTHR24037">
    <property type="entry name" value="HEART DEVELOPMENT PROTEIN WITH EGF-LIKE DOMAINS 1"/>
    <property type="match status" value="1"/>
</dbReference>
<dbReference type="Proteomes" id="UP000695023">
    <property type="component" value="Unplaced"/>
</dbReference>
<evidence type="ECO:0000256" key="4">
    <source>
        <dbReference type="ARBA" id="ARBA00022729"/>
    </source>
</evidence>
<evidence type="ECO:0000313" key="11">
    <source>
        <dbReference type="RefSeq" id="XP_013771483.1"/>
    </source>
</evidence>
<keyword evidence="7" id="KW-1015">Disulfide bond</keyword>
<dbReference type="GeneID" id="102206264"/>